<protein>
    <submittedName>
        <fullName evidence="1">Uncharacterized protein</fullName>
    </submittedName>
</protein>
<dbReference type="EMBL" id="CM017711">
    <property type="protein sequence ID" value="TYG47639.1"/>
    <property type="molecule type" value="Genomic_DNA"/>
</dbReference>
<dbReference type="AlphaFoldDB" id="A0A5D2ASW7"/>
<organism evidence="1 2">
    <name type="scientific">Gossypium darwinii</name>
    <name type="common">Darwin's cotton</name>
    <name type="synonym">Gossypium barbadense var. darwinii</name>
    <dbReference type="NCBI Taxonomy" id="34276"/>
    <lineage>
        <taxon>Eukaryota</taxon>
        <taxon>Viridiplantae</taxon>
        <taxon>Streptophyta</taxon>
        <taxon>Embryophyta</taxon>
        <taxon>Tracheophyta</taxon>
        <taxon>Spermatophyta</taxon>
        <taxon>Magnoliopsida</taxon>
        <taxon>eudicotyledons</taxon>
        <taxon>Gunneridae</taxon>
        <taxon>Pentapetalae</taxon>
        <taxon>rosids</taxon>
        <taxon>malvids</taxon>
        <taxon>Malvales</taxon>
        <taxon>Malvaceae</taxon>
        <taxon>Malvoideae</taxon>
        <taxon>Gossypium</taxon>
    </lineage>
</organism>
<evidence type="ECO:0000313" key="1">
    <source>
        <dbReference type="EMBL" id="TYG47639.1"/>
    </source>
</evidence>
<accession>A0A5D2ASW7</accession>
<dbReference type="Proteomes" id="UP000323506">
    <property type="component" value="Chromosome D11"/>
</dbReference>
<reference evidence="1 2" key="1">
    <citation type="submission" date="2019-06" db="EMBL/GenBank/DDBJ databases">
        <title>WGS assembly of Gossypium darwinii.</title>
        <authorList>
            <person name="Chen Z.J."/>
            <person name="Sreedasyam A."/>
            <person name="Ando A."/>
            <person name="Song Q."/>
            <person name="De L."/>
            <person name="Hulse-Kemp A."/>
            <person name="Ding M."/>
            <person name="Ye W."/>
            <person name="Kirkbride R."/>
            <person name="Jenkins J."/>
            <person name="Plott C."/>
            <person name="Lovell J."/>
            <person name="Lin Y.-M."/>
            <person name="Vaughn R."/>
            <person name="Liu B."/>
            <person name="Li W."/>
            <person name="Simpson S."/>
            <person name="Scheffler B."/>
            <person name="Saski C."/>
            <person name="Grover C."/>
            <person name="Hu G."/>
            <person name="Conover J."/>
            <person name="Carlson J."/>
            <person name="Shu S."/>
            <person name="Boston L."/>
            <person name="Williams M."/>
            <person name="Peterson D."/>
            <person name="Mcgee K."/>
            <person name="Jones D."/>
            <person name="Wendel J."/>
            <person name="Stelly D."/>
            <person name="Grimwood J."/>
            <person name="Schmutz J."/>
        </authorList>
    </citation>
    <scope>NUCLEOTIDE SEQUENCE [LARGE SCALE GENOMIC DNA]</scope>
    <source>
        <strain evidence="1">1808015.09</strain>
    </source>
</reference>
<evidence type="ECO:0000313" key="2">
    <source>
        <dbReference type="Proteomes" id="UP000323506"/>
    </source>
</evidence>
<proteinExistence type="predicted"/>
<name>A0A5D2ASW7_GOSDA</name>
<keyword evidence="2" id="KW-1185">Reference proteome</keyword>
<sequence length="157" mass="17985">MDRPPSTRGLPIIFMLDHLLLEDDEVLKRLMNSRLAQHGRLGPMYLNIERQVSFLMFPSGARFNVLGFSSENGLNNAAMMGYAFDPNKKYVFVIGKLSGGEFYFVRNGRFLQMMKVLGCVLKPLQKGFVKRLNVIGISNLFTLFVQQLTFFSFDYPK</sequence>
<gene>
    <name evidence="1" type="ORF">ES288_D11G356000v1</name>
</gene>